<feature type="compositionally biased region" description="Acidic residues" evidence="1">
    <location>
        <begin position="60"/>
        <end position="76"/>
    </location>
</feature>
<proteinExistence type="predicted"/>
<accession>A0A2P6TVL9</accession>
<protein>
    <submittedName>
        <fullName evidence="2">Uncharacterized protein</fullName>
    </submittedName>
</protein>
<keyword evidence="3" id="KW-1185">Reference proteome</keyword>
<name>A0A2P6TVL9_CHLSO</name>
<feature type="compositionally biased region" description="Basic residues" evidence="1">
    <location>
        <begin position="1"/>
        <end position="12"/>
    </location>
</feature>
<dbReference type="AlphaFoldDB" id="A0A2P6TVL9"/>
<feature type="compositionally biased region" description="Acidic residues" evidence="1">
    <location>
        <begin position="91"/>
        <end position="109"/>
    </location>
</feature>
<evidence type="ECO:0000313" key="2">
    <source>
        <dbReference type="EMBL" id="PRW58115.1"/>
    </source>
</evidence>
<evidence type="ECO:0000313" key="3">
    <source>
        <dbReference type="Proteomes" id="UP000239899"/>
    </source>
</evidence>
<evidence type="ECO:0000256" key="1">
    <source>
        <dbReference type="SAM" id="MobiDB-lite"/>
    </source>
</evidence>
<dbReference type="Proteomes" id="UP000239899">
    <property type="component" value="Unassembled WGS sequence"/>
</dbReference>
<comment type="caution">
    <text evidence="2">The sequence shown here is derived from an EMBL/GenBank/DDBJ whole genome shotgun (WGS) entry which is preliminary data.</text>
</comment>
<dbReference type="EMBL" id="LHPG02000005">
    <property type="protein sequence ID" value="PRW58115.1"/>
    <property type="molecule type" value="Genomic_DNA"/>
</dbReference>
<reference evidence="2 3" key="1">
    <citation type="journal article" date="2018" name="Plant J.">
        <title>Genome sequences of Chlorella sorokiniana UTEX 1602 and Micractinium conductrix SAG 241.80: implications to maltose excretion by a green alga.</title>
        <authorList>
            <person name="Arriola M.B."/>
            <person name="Velmurugan N."/>
            <person name="Zhang Y."/>
            <person name="Plunkett M.H."/>
            <person name="Hondzo H."/>
            <person name="Barney B.M."/>
        </authorList>
    </citation>
    <scope>NUCLEOTIDE SEQUENCE [LARGE SCALE GENOMIC DNA]</scope>
    <source>
        <strain evidence="3">UTEX 1602</strain>
    </source>
</reference>
<sequence>MSGRPQRQRHAPQRFGTFASAAQAEDLEAPSEPSEEEQETAPRRRGKAPAAGRRRRASPSEDEEEQEEQSEEESEAEPPPRKRGRKQAAAADDDSEEGSDEDSSGEEEAVAAPARQARRQPRFVPPPPKEPRSGSDMLGLLFACPALIDALLEPDGLRPVTLVARDAAHLAAALGARTADMSDLWCQLARRVDPRLASGGAAMTLPQALQVVQRAVRADPARHQRLRTTDA</sequence>
<feature type="compositionally biased region" description="Acidic residues" evidence="1">
    <location>
        <begin position="25"/>
        <end position="39"/>
    </location>
</feature>
<feature type="compositionally biased region" description="Basic residues" evidence="1">
    <location>
        <begin position="43"/>
        <end position="57"/>
    </location>
</feature>
<gene>
    <name evidence="2" type="ORF">C2E21_2814</name>
</gene>
<feature type="region of interest" description="Disordered" evidence="1">
    <location>
        <begin position="1"/>
        <end position="136"/>
    </location>
</feature>
<organism evidence="2 3">
    <name type="scientific">Chlorella sorokiniana</name>
    <name type="common">Freshwater green alga</name>
    <dbReference type="NCBI Taxonomy" id="3076"/>
    <lineage>
        <taxon>Eukaryota</taxon>
        <taxon>Viridiplantae</taxon>
        <taxon>Chlorophyta</taxon>
        <taxon>core chlorophytes</taxon>
        <taxon>Trebouxiophyceae</taxon>
        <taxon>Chlorellales</taxon>
        <taxon>Chlorellaceae</taxon>
        <taxon>Chlorella clade</taxon>
        <taxon>Chlorella</taxon>
    </lineage>
</organism>